<protein>
    <submittedName>
        <fullName evidence="8">Calcyphosin-like protein isoform X1</fullName>
    </submittedName>
</protein>
<dbReference type="InterPro" id="IPR035940">
    <property type="entry name" value="CAP_sf"/>
</dbReference>
<dbReference type="OrthoDB" id="444540at2759"/>
<dbReference type="InterPro" id="IPR002413">
    <property type="entry name" value="V5_allergen-like"/>
</dbReference>
<name>A0A6P8Z5W4_THRPL</name>
<dbReference type="InParanoid" id="A0A6P8Z5W4"/>
<feature type="region of interest" description="Disordered" evidence="4">
    <location>
        <begin position="159"/>
        <end position="209"/>
    </location>
</feature>
<dbReference type="GeneID" id="117645757"/>
<feature type="domain" description="EF-hand" evidence="6">
    <location>
        <begin position="314"/>
        <end position="349"/>
    </location>
</feature>
<dbReference type="Pfam" id="PF13499">
    <property type="entry name" value="EF-hand_7"/>
    <property type="match status" value="2"/>
</dbReference>
<dbReference type="PRINTS" id="PR00838">
    <property type="entry name" value="V5ALLERGEN"/>
</dbReference>
<evidence type="ECO:0000256" key="1">
    <source>
        <dbReference type="ARBA" id="ARBA00022723"/>
    </source>
</evidence>
<dbReference type="Proteomes" id="UP000515158">
    <property type="component" value="Unplaced"/>
</dbReference>
<dbReference type="SUPFAM" id="SSF47473">
    <property type="entry name" value="EF-hand"/>
    <property type="match status" value="1"/>
</dbReference>
<dbReference type="InterPro" id="IPR051581">
    <property type="entry name" value="Ca-bind"/>
</dbReference>
<evidence type="ECO:0000256" key="4">
    <source>
        <dbReference type="SAM" id="MobiDB-lite"/>
    </source>
</evidence>
<feature type="signal peptide" evidence="5">
    <location>
        <begin position="1"/>
        <end position="19"/>
    </location>
</feature>
<dbReference type="RefSeq" id="XP_034242042.1">
    <property type="nucleotide sequence ID" value="XM_034386151.1"/>
</dbReference>
<dbReference type="InterPro" id="IPR014044">
    <property type="entry name" value="CAP_dom"/>
</dbReference>
<dbReference type="PROSITE" id="PS50222">
    <property type="entry name" value="EF_HAND_2"/>
    <property type="match status" value="3"/>
</dbReference>
<dbReference type="Pfam" id="PF00188">
    <property type="entry name" value="CAP"/>
    <property type="match status" value="1"/>
</dbReference>
<feature type="domain" description="EF-hand" evidence="6">
    <location>
        <begin position="242"/>
        <end position="277"/>
    </location>
</feature>
<evidence type="ECO:0000256" key="2">
    <source>
        <dbReference type="ARBA" id="ARBA00022737"/>
    </source>
</evidence>
<dbReference type="CDD" id="cd05380">
    <property type="entry name" value="CAP_euk"/>
    <property type="match status" value="1"/>
</dbReference>
<evidence type="ECO:0000256" key="5">
    <source>
        <dbReference type="SAM" id="SignalP"/>
    </source>
</evidence>
<keyword evidence="7" id="KW-1185">Reference proteome</keyword>
<dbReference type="InterPro" id="IPR018247">
    <property type="entry name" value="EF_Hand_1_Ca_BS"/>
</dbReference>
<evidence type="ECO:0000259" key="6">
    <source>
        <dbReference type="PROSITE" id="PS50222"/>
    </source>
</evidence>
<dbReference type="KEGG" id="tpal:117645757"/>
<dbReference type="CDD" id="cd00051">
    <property type="entry name" value="EFh"/>
    <property type="match status" value="1"/>
</dbReference>
<dbReference type="PANTHER" id="PTHR34524:SF6">
    <property type="entry name" value="CALCYPHOSINE LIKE"/>
    <property type="match status" value="1"/>
</dbReference>
<dbReference type="GO" id="GO:0005576">
    <property type="term" value="C:extracellular region"/>
    <property type="evidence" value="ECO:0007669"/>
    <property type="project" value="UniProtKB-SubCell"/>
</dbReference>
<dbReference type="PROSITE" id="PS00018">
    <property type="entry name" value="EF_HAND_1"/>
    <property type="match status" value="2"/>
</dbReference>
<evidence type="ECO:0000313" key="8">
    <source>
        <dbReference type="RefSeq" id="XP_034242042.1"/>
    </source>
</evidence>
<proteinExistence type="predicted"/>
<dbReference type="Gene3D" id="3.40.33.10">
    <property type="entry name" value="CAP"/>
    <property type="match status" value="1"/>
</dbReference>
<keyword evidence="2" id="KW-0677">Repeat</keyword>
<feature type="domain" description="EF-hand" evidence="6">
    <location>
        <begin position="278"/>
        <end position="313"/>
    </location>
</feature>
<sequence>MSPLPWLWLWALTAHAAHAANYCSICPEHTMCIYKSSGGPASRCHGLFSRDLTPDEAQAALHTHNAVRNKVAAGEERRGRFGQPQPPAANMHRLHWDEELAAFARRWASQCVFDQDTCRTSGKHRASGGIVEHFNTFPVDFSCPWQPTVPRSARTSTCRCCPSATRSTPPSARPWRCTSGSTRSTSTTATSAARPTRMMWSRPQSGNSHRESLMMSESRRQVSVTACPLERLRLICLSRGASGIMGLGRMFRLMDDDGSKALNFEEFSRGMQDAGLELDASHLQELFDMFDKDKSGSVSLNEFLLQIRPPLSENRLSLIKQAFNKMDKTGDGVVTIDDLRNVYSVKAHPQYQSGELTEDQILEKFLSNFDTEHAFDGKVTEEEFINYYAGVSSSIDEDGYFDLMMRQAWRL</sequence>
<evidence type="ECO:0000256" key="3">
    <source>
        <dbReference type="ARBA" id="ARBA00022837"/>
    </source>
</evidence>
<evidence type="ECO:0000313" key="7">
    <source>
        <dbReference type="Proteomes" id="UP000515158"/>
    </source>
</evidence>
<dbReference type="GO" id="GO:0005509">
    <property type="term" value="F:calcium ion binding"/>
    <property type="evidence" value="ECO:0007669"/>
    <property type="project" value="InterPro"/>
</dbReference>
<dbReference type="SMART" id="SM00198">
    <property type="entry name" value="SCP"/>
    <property type="match status" value="1"/>
</dbReference>
<dbReference type="PANTHER" id="PTHR34524">
    <property type="entry name" value="CALCYPHOSIN"/>
    <property type="match status" value="1"/>
</dbReference>
<dbReference type="AlphaFoldDB" id="A0A6P8Z5W4"/>
<keyword evidence="1" id="KW-0479">Metal-binding</keyword>
<dbReference type="InterPro" id="IPR002048">
    <property type="entry name" value="EF_hand_dom"/>
</dbReference>
<organism evidence="8">
    <name type="scientific">Thrips palmi</name>
    <name type="common">Melon thrips</name>
    <dbReference type="NCBI Taxonomy" id="161013"/>
    <lineage>
        <taxon>Eukaryota</taxon>
        <taxon>Metazoa</taxon>
        <taxon>Ecdysozoa</taxon>
        <taxon>Arthropoda</taxon>
        <taxon>Hexapoda</taxon>
        <taxon>Insecta</taxon>
        <taxon>Pterygota</taxon>
        <taxon>Neoptera</taxon>
        <taxon>Paraneoptera</taxon>
        <taxon>Thysanoptera</taxon>
        <taxon>Terebrantia</taxon>
        <taxon>Thripoidea</taxon>
        <taxon>Thripidae</taxon>
        <taxon>Thrips</taxon>
    </lineage>
</organism>
<accession>A0A6P8Z5W4</accession>
<keyword evidence="3" id="KW-0106">Calcium</keyword>
<gene>
    <name evidence="8" type="primary">LOC117645757</name>
</gene>
<dbReference type="InterPro" id="IPR011992">
    <property type="entry name" value="EF-hand-dom_pair"/>
</dbReference>
<reference evidence="8" key="1">
    <citation type="submission" date="2025-08" db="UniProtKB">
        <authorList>
            <consortium name="RefSeq"/>
        </authorList>
    </citation>
    <scope>IDENTIFICATION</scope>
    <source>
        <tissue evidence="8">Total insect</tissue>
    </source>
</reference>
<feature type="chain" id="PRO_5027873906" evidence="5">
    <location>
        <begin position="20"/>
        <end position="411"/>
    </location>
</feature>
<dbReference type="SUPFAM" id="SSF55797">
    <property type="entry name" value="PR-1-like"/>
    <property type="match status" value="1"/>
</dbReference>
<dbReference type="Gene3D" id="1.10.238.10">
    <property type="entry name" value="EF-hand"/>
    <property type="match status" value="2"/>
</dbReference>
<keyword evidence="5" id="KW-0732">Signal</keyword>
<feature type="compositionally biased region" description="Low complexity" evidence="4">
    <location>
        <begin position="178"/>
        <end position="197"/>
    </location>
</feature>
<dbReference type="SMART" id="SM00054">
    <property type="entry name" value="EFh"/>
    <property type="match status" value="4"/>
</dbReference>